<dbReference type="EMBL" id="SLZW01000006">
    <property type="protein sequence ID" value="TCS62131.1"/>
    <property type="molecule type" value="Genomic_DNA"/>
</dbReference>
<evidence type="ECO:0000256" key="2">
    <source>
        <dbReference type="ARBA" id="ARBA00007543"/>
    </source>
</evidence>
<comment type="subcellular location">
    <subcellularLocation>
        <location evidence="1">Cell membrane</location>
        <topology evidence="1">Multi-pass membrane protein</topology>
    </subcellularLocation>
</comment>
<dbReference type="PANTHER" id="PTHR43141:SF4">
    <property type="entry name" value="CYTOCHROME BD2 SUBUNIT II"/>
    <property type="match status" value="1"/>
</dbReference>
<evidence type="ECO:0000256" key="5">
    <source>
        <dbReference type="ARBA" id="ARBA00022989"/>
    </source>
</evidence>
<feature type="transmembrane region" description="Helical" evidence="7">
    <location>
        <begin position="82"/>
        <end position="101"/>
    </location>
</feature>
<sequence>MVIDYPLIWALLIALAVLIYVLLDGFDLGVGILFPFAEGESSRDQMMNSVAPIWDGNETWLVLGGGGLLATFPLAYAVILPALYAPLVVMLLALVLRGVAFEFRWKTRRFLPVWNVAFAGGSVLAALCQGIVLGAWVQGIAYANRAYAGGSWDWLTPFSVLCGVALVCGYALLGSTWLILKTQGALQVRAYVWARRAAAGLLVMIVLVSVWMLLLDPRFVTRWLSGVAAVYVFVVPLLVVAVGLVLFRALANFDDVIPFFAAQSLFLLSYIGLGIGVFPDMVPMRITIWQAAAPTVSLKFLLIGAAFLLPIILGYTAYSYWVFRGKVKPGEGYHD</sequence>
<comment type="caution">
    <text evidence="8">The sequence shown here is derived from an EMBL/GenBank/DDBJ whole genome shotgun (WGS) entry which is preliminary data.</text>
</comment>
<evidence type="ECO:0000313" key="9">
    <source>
        <dbReference type="Proteomes" id="UP000295304"/>
    </source>
</evidence>
<feature type="transmembrane region" description="Helical" evidence="7">
    <location>
        <begin position="259"/>
        <end position="278"/>
    </location>
</feature>
<organism evidence="8 9">
    <name type="scientific">Varunaivibrio sulfuroxidans</name>
    <dbReference type="NCBI Taxonomy" id="1773489"/>
    <lineage>
        <taxon>Bacteria</taxon>
        <taxon>Pseudomonadati</taxon>
        <taxon>Pseudomonadota</taxon>
        <taxon>Alphaproteobacteria</taxon>
        <taxon>Rhodospirillales</taxon>
        <taxon>Magnetovibrionaceae</taxon>
        <taxon>Varunaivibrio</taxon>
    </lineage>
</organism>
<gene>
    <name evidence="8" type="ORF">EDD55_10689</name>
</gene>
<dbReference type="PANTHER" id="PTHR43141">
    <property type="entry name" value="CYTOCHROME BD2 SUBUNIT II"/>
    <property type="match status" value="1"/>
</dbReference>
<keyword evidence="3" id="KW-1003">Cell membrane</keyword>
<keyword evidence="6 7" id="KW-0472">Membrane</keyword>
<dbReference type="GO" id="GO:0019646">
    <property type="term" value="P:aerobic electron transport chain"/>
    <property type="evidence" value="ECO:0007669"/>
    <property type="project" value="TreeGrafter"/>
</dbReference>
<dbReference type="GO" id="GO:0016682">
    <property type="term" value="F:oxidoreductase activity, acting on diphenols and related substances as donors, oxygen as acceptor"/>
    <property type="evidence" value="ECO:0007669"/>
    <property type="project" value="TreeGrafter"/>
</dbReference>
<protein>
    <submittedName>
        <fullName evidence="8">Cytochrome bd-I ubiquinol oxidase subunit 2 apoprotein</fullName>
    </submittedName>
</protein>
<dbReference type="NCBIfam" id="TIGR00203">
    <property type="entry name" value="cydB"/>
    <property type="match status" value="1"/>
</dbReference>
<evidence type="ECO:0000256" key="1">
    <source>
        <dbReference type="ARBA" id="ARBA00004651"/>
    </source>
</evidence>
<dbReference type="GO" id="GO:0005886">
    <property type="term" value="C:plasma membrane"/>
    <property type="evidence" value="ECO:0007669"/>
    <property type="project" value="UniProtKB-SubCell"/>
</dbReference>
<dbReference type="InterPro" id="IPR003317">
    <property type="entry name" value="Cyt-d_oxidase_su2"/>
</dbReference>
<keyword evidence="4 7" id="KW-0812">Transmembrane</keyword>
<dbReference type="GO" id="GO:0009055">
    <property type="term" value="F:electron transfer activity"/>
    <property type="evidence" value="ECO:0007669"/>
    <property type="project" value="TreeGrafter"/>
</dbReference>
<dbReference type="GO" id="GO:0070069">
    <property type="term" value="C:cytochrome complex"/>
    <property type="evidence" value="ECO:0007669"/>
    <property type="project" value="TreeGrafter"/>
</dbReference>
<proteinExistence type="inferred from homology"/>
<comment type="similarity">
    <text evidence="2">Belongs to the cytochrome ubiquinol oxidase subunit 2 family.</text>
</comment>
<evidence type="ECO:0000256" key="6">
    <source>
        <dbReference type="ARBA" id="ARBA00023136"/>
    </source>
</evidence>
<keyword evidence="9" id="KW-1185">Reference proteome</keyword>
<feature type="transmembrane region" description="Helical" evidence="7">
    <location>
        <begin position="6"/>
        <end position="37"/>
    </location>
</feature>
<feature type="transmembrane region" description="Helical" evidence="7">
    <location>
        <begin position="192"/>
        <end position="214"/>
    </location>
</feature>
<feature type="transmembrane region" description="Helical" evidence="7">
    <location>
        <begin position="298"/>
        <end position="318"/>
    </location>
</feature>
<dbReference type="RefSeq" id="WP_132939214.1">
    <property type="nucleotide sequence ID" value="NZ_CP119676.1"/>
</dbReference>
<accession>A0A4V2UNI6</accession>
<dbReference type="AlphaFoldDB" id="A0A4V2UNI6"/>
<feature type="transmembrane region" description="Helical" evidence="7">
    <location>
        <begin position="157"/>
        <end position="180"/>
    </location>
</feature>
<dbReference type="OrthoDB" id="9776710at2"/>
<evidence type="ECO:0000256" key="4">
    <source>
        <dbReference type="ARBA" id="ARBA00022692"/>
    </source>
</evidence>
<feature type="transmembrane region" description="Helical" evidence="7">
    <location>
        <begin position="226"/>
        <end position="247"/>
    </location>
</feature>
<feature type="transmembrane region" description="Helical" evidence="7">
    <location>
        <begin position="113"/>
        <end position="137"/>
    </location>
</feature>
<keyword evidence="5 7" id="KW-1133">Transmembrane helix</keyword>
<evidence type="ECO:0000256" key="3">
    <source>
        <dbReference type="ARBA" id="ARBA00022475"/>
    </source>
</evidence>
<evidence type="ECO:0000256" key="7">
    <source>
        <dbReference type="SAM" id="Phobius"/>
    </source>
</evidence>
<dbReference type="Proteomes" id="UP000295304">
    <property type="component" value="Unassembled WGS sequence"/>
</dbReference>
<evidence type="ECO:0000313" key="8">
    <source>
        <dbReference type="EMBL" id="TCS62131.1"/>
    </source>
</evidence>
<name>A0A4V2UNI6_9PROT</name>
<reference evidence="8 9" key="1">
    <citation type="submission" date="2019-03" db="EMBL/GenBank/DDBJ databases">
        <title>Genomic Encyclopedia of Type Strains, Phase IV (KMG-IV): sequencing the most valuable type-strain genomes for metagenomic binning, comparative biology and taxonomic classification.</title>
        <authorList>
            <person name="Goeker M."/>
        </authorList>
    </citation>
    <scope>NUCLEOTIDE SEQUENCE [LARGE SCALE GENOMIC DNA]</scope>
    <source>
        <strain evidence="8 9">DSM 101688</strain>
    </source>
</reference>
<dbReference type="Pfam" id="PF02322">
    <property type="entry name" value="Cyt_bd_oxida_II"/>
    <property type="match status" value="1"/>
</dbReference>